<dbReference type="Gene3D" id="2.130.10.10">
    <property type="entry name" value="YVTN repeat-like/Quinoprotein amine dehydrogenase"/>
    <property type="match status" value="2"/>
</dbReference>
<dbReference type="PANTHER" id="PTHR19854:SF1">
    <property type="entry name" value="GUANINE NUCLEOTIDE-BINDING PROTEIN SUBUNIT BETA-LIKE PROTEIN 1"/>
    <property type="match status" value="1"/>
</dbReference>
<accession>A0A401SE53</accession>
<evidence type="ECO:0000256" key="3">
    <source>
        <dbReference type="PROSITE-ProRule" id="PRU00221"/>
    </source>
</evidence>
<evidence type="ECO:0008006" key="6">
    <source>
        <dbReference type="Google" id="ProtNLM"/>
    </source>
</evidence>
<keyword evidence="5" id="KW-1185">Reference proteome</keyword>
<dbReference type="STRING" id="137246.A0A401SE53"/>
<evidence type="ECO:0000313" key="4">
    <source>
        <dbReference type="EMBL" id="GCC28712.1"/>
    </source>
</evidence>
<dbReference type="EMBL" id="BEZZ01000216">
    <property type="protein sequence ID" value="GCC28712.1"/>
    <property type="molecule type" value="Genomic_DNA"/>
</dbReference>
<keyword evidence="1 3" id="KW-0853">WD repeat</keyword>
<dbReference type="Pfam" id="PF00400">
    <property type="entry name" value="WD40"/>
    <property type="match status" value="2"/>
</dbReference>
<dbReference type="Proteomes" id="UP000287033">
    <property type="component" value="Unassembled WGS sequence"/>
</dbReference>
<dbReference type="SUPFAM" id="SSF50978">
    <property type="entry name" value="WD40 repeat-like"/>
    <property type="match status" value="1"/>
</dbReference>
<organism evidence="4 5">
    <name type="scientific">Chiloscyllium punctatum</name>
    <name type="common">Brownbanded bambooshark</name>
    <name type="synonym">Hemiscyllium punctatum</name>
    <dbReference type="NCBI Taxonomy" id="137246"/>
    <lineage>
        <taxon>Eukaryota</taxon>
        <taxon>Metazoa</taxon>
        <taxon>Chordata</taxon>
        <taxon>Craniata</taxon>
        <taxon>Vertebrata</taxon>
        <taxon>Chondrichthyes</taxon>
        <taxon>Elasmobranchii</taxon>
        <taxon>Galeomorphii</taxon>
        <taxon>Galeoidea</taxon>
        <taxon>Orectolobiformes</taxon>
        <taxon>Hemiscylliidae</taxon>
        <taxon>Chiloscyllium</taxon>
    </lineage>
</organism>
<sequence length="351" mass="38888">MLEERGVWVWGDAEGARNFCGNSMAIPPPDPKFVLRGTGASVNTLHFCCSDQEDWNPILFSGSANGQIHIWNLKTHRADKVLESHNKQSVLWIHTLQGRNGLISQGRDAAVSTWDLSEGRTAVIDSIPLDSYGFCQCSLMQEGVGHYLLASPGSTSSEVKILDLPKKTPVWVLKPPADAKLGMPMCLKLWQPPSGSRPLLLVGYENGSLTLWDLSEKKMLSHLACHNEPIMCLDFDPERAKGISGSSEKLLSSWGLDNQQNLKLQNTLTLVNAGIADTCIRQDKKILATAGWDHRIRIFGWKKLKPLAVLQYHIASVHCVTFSDHVVPSERLMAAGSKDQRISLWSVYNKP</sequence>
<dbReference type="SMART" id="SM00320">
    <property type="entry name" value="WD40"/>
    <property type="match status" value="6"/>
</dbReference>
<reference evidence="4 5" key="1">
    <citation type="journal article" date="2018" name="Nat. Ecol. Evol.">
        <title>Shark genomes provide insights into elasmobranch evolution and the origin of vertebrates.</title>
        <authorList>
            <person name="Hara Y"/>
            <person name="Yamaguchi K"/>
            <person name="Onimaru K"/>
            <person name="Kadota M"/>
            <person name="Koyanagi M"/>
            <person name="Keeley SD"/>
            <person name="Tatsumi K"/>
            <person name="Tanaka K"/>
            <person name="Motone F"/>
            <person name="Kageyama Y"/>
            <person name="Nozu R"/>
            <person name="Adachi N"/>
            <person name="Nishimura O"/>
            <person name="Nakagawa R"/>
            <person name="Tanegashima C"/>
            <person name="Kiyatake I"/>
            <person name="Matsumoto R"/>
            <person name="Murakumo K"/>
            <person name="Nishida K"/>
            <person name="Terakita A"/>
            <person name="Kuratani S"/>
            <person name="Sato K"/>
            <person name="Hyodo S Kuraku.S."/>
        </authorList>
    </citation>
    <scope>NUCLEOTIDE SEQUENCE [LARGE SCALE GENOMIC DNA]</scope>
</reference>
<dbReference type="InterPro" id="IPR001680">
    <property type="entry name" value="WD40_rpt"/>
</dbReference>
<dbReference type="PROSITE" id="PS50294">
    <property type="entry name" value="WD_REPEATS_REGION"/>
    <property type="match status" value="1"/>
</dbReference>
<proteinExistence type="predicted"/>
<dbReference type="InterPro" id="IPR036322">
    <property type="entry name" value="WD40_repeat_dom_sf"/>
</dbReference>
<evidence type="ECO:0000256" key="2">
    <source>
        <dbReference type="ARBA" id="ARBA00022737"/>
    </source>
</evidence>
<evidence type="ECO:0000256" key="1">
    <source>
        <dbReference type="ARBA" id="ARBA00022574"/>
    </source>
</evidence>
<gene>
    <name evidence="4" type="ORF">chiPu_0007146</name>
</gene>
<feature type="repeat" description="WD" evidence="3">
    <location>
        <begin position="223"/>
        <end position="264"/>
    </location>
</feature>
<comment type="caution">
    <text evidence="4">The sequence shown here is derived from an EMBL/GenBank/DDBJ whole genome shotgun (WGS) entry which is preliminary data.</text>
</comment>
<dbReference type="OrthoDB" id="7668193at2759"/>
<keyword evidence="2" id="KW-0677">Repeat</keyword>
<feature type="repeat" description="WD" evidence="3">
    <location>
        <begin position="310"/>
        <end position="351"/>
    </location>
</feature>
<protein>
    <recommendedName>
        <fullName evidence="6">Guanine nucleotide-binding protein subunit beta-like protein 1</fullName>
    </recommendedName>
</protein>
<dbReference type="AlphaFoldDB" id="A0A401SE53"/>
<dbReference type="InterPro" id="IPR015943">
    <property type="entry name" value="WD40/YVTN_repeat-like_dom_sf"/>
</dbReference>
<dbReference type="OMA" id="YQRQSMQ"/>
<name>A0A401SE53_CHIPU</name>
<dbReference type="PROSITE" id="PS50082">
    <property type="entry name" value="WD_REPEATS_2"/>
    <property type="match status" value="2"/>
</dbReference>
<dbReference type="PANTHER" id="PTHR19854">
    <property type="entry name" value="TRANSDUCIN BETA-LIKE 3"/>
    <property type="match status" value="1"/>
</dbReference>
<evidence type="ECO:0000313" key="5">
    <source>
        <dbReference type="Proteomes" id="UP000287033"/>
    </source>
</evidence>